<evidence type="ECO:0000313" key="2">
    <source>
        <dbReference type="Proteomes" id="UP000682782"/>
    </source>
</evidence>
<organism evidence="1 2">
    <name type="scientific">Aristaeella hokkaidonensis</name>
    <dbReference type="NCBI Taxonomy" id="3046382"/>
    <lineage>
        <taxon>Bacteria</taxon>
        <taxon>Bacillati</taxon>
        <taxon>Bacillota</taxon>
        <taxon>Clostridia</taxon>
        <taxon>Eubacteriales</taxon>
        <taxon>Aristaeellaceae</taxon>
        <taxon>Aristaeella</taxon>
    </lineage>
</organism>
<accession>A0AC61N3P4</accession>
<sequence>MAAAFILIAPTIIGLCVLNIYPFFDTIRRSLYKTQGLGPEVYVGLKNFEKLFKDSMIGHATINTLLYMVLTVPVGVLLSLIFAALLNSKIRGRDIYRGIYFLPMVVAPAAVAMVWRWIFNAENGILNIALKAIGIQGPSWLADPNTALLSCAIIGVWSAIGYDLVLILAGLQSISKSYYEAAEIDGANGIQSFFHITIPMVSPTLFFVVLMRAMTSLKQFDTIYLLINTRNPAYKNATVLMTLFYREAFEKFNKGYGSAIVIYTFVIIAIFTAIQFISEKKLVHYE</sequence>
<gene>
    <name evidence="1" type="ORF">JYE49_08630</name>
</gene>
<reference evidence="1" key="1">
    <citation type="submission" date="2021-01" db="EMBL/GenBank/DDBJ databases">
        <title>Complete genome sequence of Clostridiales bacterium R-7.</title>
        <authorList>
            <person name="Mahoney-Kurpe S.C."/>
            <person name="Palevich N."/>
            <person name="Koike S."/>
            <person name="Moon C.D."/>
            <person name="Attwood G.T."/>
        </authorList>
    </citation>
    <scope>NUCLEOTIDE SEQUENCE</scope>
    <source>
        <strain evidence="1">R-7</strain>
    </source>
</reference>
<dbReference type="EMBL" id="CP068393">
    <property type="protein sequence ID" value="QUC68639.1"/>
    <property type="molecule type" value="Genomic_DNA"/>
</dbReference>
<evidence type="ECO:0000313" key="1">
    <source>
        <dbReference type="EMBL" id="QUC68639.1"/>
    </source>
</evidence>
<keyword evidence="2" id="KW-1185">Reference proteome</keyword>
<dbReference type="Proteomes" id="UP000682782">
    <property type="component" value="Chromosome"/>
</dbReference>
<name>A0AC61N3P4_9FIRM</name>
<protein>
    <submittedName>
        <fullName evidence="1">Sugar ABC transporter permease</fullName>
    </submittedName>
</protein>
<proteinExistence type="predicted"/>